<dbReference type="InterPro" id="IPR040626">
    <property type="entry name" value="Pepdidase_M14_N"/>
</dbReference>
<dbReference type="InterPro" id="IPR000834">
    <property type="entry name" value="Peptidase_M14"/>
</dbReference>
<feature type="compositionally biased region" description="Acidic residues" evidence="11">
    <location>
        <begin position="652"/>
        <end position="664"/>
    </location>
</feature>
<evidence type="ECO:0000256" key="6">
    <source>
        <dbReference type="ARBA" id="ARBA00022801"/>
    </source>
</evidence>
<keyword evidence="8" id="KW-0482">Metalloprotease</keyword>
<feature type="region of interest" description="Disordered" evidence="11">
    <location>
        <begin position="978"/>
        <end position="1039"/>
    </location>
</feature>
<proteinExistence type="inferred from homology"/>
<keyword evidence="3" id="KW-0121">Carboxypeptidase</keyword>
<feature type="compositionally biased region" description="Polar residues" evidence="11">
    <location>
        <begin position="978"/>
        <end position="991"/>
    </location>
</feature>
<evidence type="ECO:0000313" key="14">
    <source>
        <dbReference type="RefSeq" id="XP_055899481.1"/>
    </source>
</evidence>
<dbReference type="FunFam" id="3.40.630.10:FF:000011">
    <property type="entry name" value="cytosolic carboxypeptidase 2 isoform X1"/>
    <property type="match status" value="1"/>
</dbReference>
<evidence type="ECO:0000256" key="2">
    <source>
        <dbReference type="ARBA" id="ARBA00005988"/>
    </source>
</evidence>
<dbReference type="Pfam" id="PF18027">
    <property type="entry name" value="Pepdidase_M14_N"/>
    <property type="match status" value="1"/>
</dbReference>
<evidence type="ECO:0000259" key="12">
    <source>
        <dbReference type="PROSITE" id="PS52035"/>
    </source>
</evidence>
<feature type="region of interest" description="Disordered" evidence="11">
    <location>
        <begin position="652"/>
        <end position="732"/>
    </location>
</feature>
<evidence type="ECO:0000256" key="3">
    <source>
        <dbReference type="ARBA" id="ARBA00022645"/>
    </source>
</evidence>
<dbReference type="PANTHER" id="PTHR12756:SF45">
    <property type="entry name" value="CYTOSOLIC CARBOXYPEPTIDASE NNA1"/>
    <property type="match status" value="1"/>
</dbReference>
<dbReference type="GO" id="GO:0008270">
    <property type="term" value="F:zinc ion binding"/>
    <property type="evidence" value="ECO:0007669"/>
    <property type="project" value="InterPro"/>
</dbReference>
<dbReference type="Gene3D" id="2.60.40.3120">
    <property type="match status" value="1"/>
</dbReference>
<dbReference type="PANTHER" id="PTHR12756">
    <property type="entry name" value="CYTOSOLIC CARBOXYPEPTIDASE"/>
    <property type="match status" value="1"/>
</dbReference>
<feature type="region of interest" description="Disordered" evidence="11">
    <location>
        <begin position="1379"/>
        <end position="1402"/>
    </location>
</feature>
<evidence type="ECO:0000256" key="10">
    <source>
        <dbReference type="SAM" id="Coils"/>
    </source>
</evidence>
<reference evidence="14" key="1">
    <citation type="submission" date="2025-08" db="UniProtKB">
        <authorList>
            <consortium name="RefSeq"/>
        </authorList>
    </citation>
    <scope>IDENTIFICATION</scope>
</reference>
<feature type="region of interest" description="Disordered" evidence="11">
    <location>
        <begin position="1158"/>
        <end position="1208"/>
    </location>
</feature>
<feature type="region of interest" description="Disordered" evidence="11">
    <location>
        <begin position="1245"/>
        <end position="1332"/>
    </location>
</feature>
<feature type="compositionally biased region" description="Polar residues" evidence="11">
    <location>
        <begin position="1269"/>
        <end position="1293"/>
    </location>
</feature>
<keyword evidence="4" id="KW-0645">Protease</keyword>
<keyword evidence="6" id="KW-0378">Hydrolase</keyword>
<evidence type="ECO:0000256" key="8">
    <source>
        <dbReference type="ARBA" id="ARBA00023049"/>
    </source>
</evidence>
<feature type="compositionally biased region" description="Basic residues" evidence="11">
    <location>
        <begin position="682"/>
        <end position="691"/>
    </location>
</feature>
<feature type="compositionally biased region" description="Polar residues" evidence="11">
    <location>
        <begin position="814"/>
        <end position="829"/>
    </location>
</feature>
<evidence type="ECO:0000256" key="11">
    <source>
        <dbReference type="SAM" id="MobiDB-lite"/>
    </source>
</evidence>
<evidence type="ECO:0000256" key="9">
    <source>
        <dbReference type="PROSITE-ProRule" id="PRU01379"/>
    </source>
</evidence>
<feature type="active site" description="Proton donor/acceptor" evidence="9">
    <location>
        <position position="576"/>
    </location>
</feature>
<feature type="coiled-coil region" evidence="10">
    <location>
        <begin position="1114"/>
        <end position="1141"/>
    </location>
</feature>
<keyword evidence="5" id="KW-0479">Metal-binding</keyword>
<evidence type="ECO:0000256" key="4">
    <source>
        <dbReference type="ARBA" id="ARBA00022670"/>
    </source>
</evidence>
<dbReference type="PROSITE" id="PS52035">
    <property type="entry name" value="PEPTIDASE_M14"/>
    <property type="match status" value="1"/>
</dbReference>
<comment type="similarity">
    <text evidence="2 9">Belongs to the peptidase M14 family.</text>
</comment>
<evidence type="ECO:0000256" key="5">
    <source>
        <dbReference type="ARBA" id="ARBA00022723"/>
    </source>
</evidence>
<keyword evidence="7" id="KW-0862">Zinc</keyword>
<feature type="compositionally biased region" description="Basic and acidic residues" evidence="11">
    <location>
        <begin position="1246"/>
        <end position="1256"/>
    </location>
</feature>
<feature type="compositionally biased region" description="Polar residues" evidence="11">
    <location>
        <begin position="1158"/>
        <end position="1171"/>
    </location>
</feature>
<accession>A0A9W3BIY8</accession>
<sequence>MMPGEDLCDDDYYGINPYESFMKKHLQHYGYYTGRNQNYKHHFKHYEEWEKNYGYTMSSESSEDSDSDTDDDKACDSKLQEDLLKTTQLIYSCGESGKMVPRLREPRSLYALNKELGPQQAARWPADLQVINERIKHIQTIPTEPEPFYKQTGFEKCPMVRGEANGGKVVFSYEANSSFFMKSRVGGSRNGCDQCSISLESENDTTLIFESRFESGNLGKAVQVGERDYELWLRHDLYTNKHTQWFYFRVSNTRADVEYRFTIVNFMKSDSLYNDGMKPVMYSEKEAELNKVGWIRAGNNIKYYKNNLRYEMGKGERYYYSMTWTIQFKHDRDTVYFSHCYPYTYTDLQNYLLDLTNDPIKSRICKQRVLCRTLAGNLVYVITITSASQNPEDMKHKKAVVVTSRVHPGESNSSWMLKGFLDFVTSSSPDAKLLRDSFIFKVVPMLNPDGVIVGNYRCSLTGRDLNRNYKTALKDAYPSVFHTKQMIRKLLLERDVIVYCDLHGHSRRQNVFIYGCEQPHRSNKRFHERIFPSMLNRNTPEKFCYDSCKFKVQKSKEGTGRVVMWNMGIMNSYTMEATFCGSSLGKKKGFHFNQRDFEMMGYHFCDTLLDYCDPDMTKCDQILFELKQKHHMMVLAKMAEKGLQVEDFPEVDMSTDTESSDDGSDSSISDGPPVHLQFTAPKPKKKKLRSKREREKLHKEEARKTTPVQEDKKMRNNQVKPLKPDNGKAMKYSTNIPKRARSLDDRTNSGIPVFVQERFEEKQQKKHEYLEALTAAYINNNIPIVTDPVIHFRYSGKNSEFLNSHPHPEPSQPRPSQAAGSEVPQSNGEALTDSARFQSVFRELDLHRITPKWLQEEASRIYARRGDDSPFKISRIFGRREVASSETSVEDILKSSLTHSASSSLARRKHKPHLLEVSAAQQRQTETLSHDRMSSIKTHPNPFDEISEASRAASSDQTSQATVSSVTPVKVVQLQSSDVGSDITTSQQTPQAPKKSGKSFREKSGRKSRKSMRDDEENCMETTKHNSAEEGTPSSAESRKLLSTEHRTLNLNIALDVKAEMVIPKISAKSAKNGRMKSTEITNVQDIKKALTSTNTDLSAEGVSNAGDYIQKLIKDTSEEIKDLTNEIQQDLEKKQLKSREASKMSIVDFKDKQFRENTQFSERTPTASAQLLSSSGSELMSHSSSSISETKKTSSEKNLFPSVLPSPHLVTDSFNHAKLEEITKFSPLDSVKISGEIKLSLVNGKSKDAQEELSRSRSLKRHSSLTSMQSSNNRVPAQGRHSTSQVNNSSGNVDRITHPTFGSVPQKMSRPVLEDPDDGASHRQLNPSSLLTSYSPIAKGVRLNKHNLVFKGDGQHPENGGVNTSRSLVNYLDVRETQEGELGDNTEPSRSRSAKSSSRQVIETIPSKISLIICQDHQDTGSMPASHLLSLSRQGQRSLFSRQQVRRK</sequence>
<feature type="compositionally biased region" description="Basic and acidic residues" evidence="11">
    <location>
        <begin position="692"/>
        <end position="714"/>
    </location>
</feature>
<protein>
    <submittedName>
        <fullName evidence="14">Uncharacterized protein LOC106064887 isoform X17</fullName>
    </submittedName>
</protein>
<evidence type="ECO:0000256" key="7">
    <source>
        <dbReference type="ARBA" id="ARBA00022833"/>
    </source>
</evidence>
<dbReference type="GO" id="GO:0006508">
    <property type="term" value="P:proteolysis"/>
    <property type="evidence" value="ECO:0007669"/>
    <property type="project" value="UniProtKB-KW"/>
</dbReference>
<gene>
    <name evidence="14" type="primary">LOC106064887</name>
</gene>
<dbReference type="GO" id="GO:0004181">
    <property type="term" value="F:metallocarboxypeptidase activity"/>
    <property type="evidence" value="ECO:0007669"/>
    <property type="project" value="InterPro"/>
</dbReference>
<keyword evidence="13" id="KW-1185">Reference proteome</keyword>
<feature type="compositionally biased region" description="Low complexity" evidence="11">
    <location>
        <begin position="1172"/>
        <end position="1189"/>
    </location>
</feature>
<keyword evidence="10" id="KW-0175">Coiled coil</keyword>
<dbReference type="Gene3D" id="3.40.630.10">
    <property type="entry name" value="Zn peptidases"/>
    <property type="match status" value="1"/>
</dbReference>
<dbReference type="SUPFAM" id="SSF53187">
    <property type="entry name" value="Zn-dependent exopeptidases"/>
    <property type="match status" value="1"/>
</dbReference>
<evidence type="ECO:0000313" key="13">
    <source>
        <dbReference type="Proteomes" id="UP001165740"/>
    </source>
</evidence>
<feature type="region of interest" description="Disordered" evidence="11">
    <location>
        <begin position="899"/>
        <end position="943"/>
    </location>
</feature>
<dbReference type="GeneID" id="106064887"/>
<dbReference type="InterPro" id="IPR050821">
    <property type="entry name" value="Cytosolic_carboxypeptidase"/>
</dbReference>
<evidence type="ECO:0000256" key="1">
    <source>
        <dbReference type="ARBA" id="ARBA00001947"/>
    </source>
</evidence>
<dbReference type="CDD" id="cd06907">
    <property type="entry name" value="M14_AGBL2-3_like"/>
    <property type="match status" value="1"/>
</dbReference>
<comment type="cofactor">
    <cofactor evidence="1">
        <name>Zn(2+)</name>
        <dbReference type="ChEBI" id="CHEBI:29105"/>
    </cofactor>
</comment>
<feature type="region of interest" description="Disordered" evidence="11">
    <location>
        <begin position="800"/>
        <end position="829"/>
    </location>
</feature>
<name>A0A9W3BIY8_BIOGL</name>
<dbReference type="Proteomes" id="UP001165740">
    <property type="component" value="Chromosome 10"/>
</dbReference>
<organism evidence="13 14">
    <name type="scientific">Biomphalaria glabrata</name>
    <name type="common">Bloodfluke planorb</name>
    <name type="synonym">Freshwater snail</name>
    <dbReference type="NCBI Taxonomy" id="6526"/>
    <lineage>
        <taxon>Eukaryota</taxon>
        <taxon>Metazoa</taxon>
        <taxon>Spiralia</taxon>
        <taxon>Lophotrochozoa</taxon>
        <taxon>Mollusca</taxon>
        <taxon>Gastropoda</taxon>
        <taxon>Heterobranchia</taxon>
        <taxon>Euthyneura</taxon>
        <taxon>Panpulmonata</taxon>
        <taxon>Hygrophila</taxon>
        <taxon>Lymnaeoidea</taxon>
        <taxon>Planorbidae</taxon>
        <taxon>Biomphalaria</taxon>
    </lineage>
</organism>
<feature type="domain" description="Peptidase M14" evidence="12">
    <location>
        <begin position="341"/>
        <end position="612"/>
    </location>
</feature>
<dbReference type="RefSeq" id="XP_055899481.1">
    <property type="nucleotide sequence ID" value="XM_056043506.1"/>
</dbReference>
<dbReference type="Pfam" id="PF00246">
    <property type="entry name" value="Peptidase_M14"/>
    <property type="match status" value="1"/>
</dbReference>